<dbReference type="InterPro" id="IPR006047">
    <property type="entry name" value="GH13_cat_dom"/>
</dbReference>
<dbReference type="Proteomes" id="UP001596298">
    <property type="component" value="Unassembled WGS sequence"/>
</dbReference>
<dbReference type="CDD" id="cd02855">
    <property type="entry name" value="E_set_GBE_prok_N"/>
    <property type="match status" value="1"/>
</dbReference>
<comment type="catalytic activity">
    <reaction evidence="1">
        <text>Transfers a segment of a (1-&gt;4)-alpha-D-glucan chain to a primary hydroxy group in a similar glucan chain.</text>
        <dbReference type="EC" id="2.4.1.18"/>
    </reaction>
</comment>
<comment type="caution">
    <text evidence="7">The sequence shown here is derived from an EMBL/GenBank/DDBJ whole genome shotgun (WGS) entry which is preliminary data.</text>
</comment>
<evidence type="ECO:0000313" key="9">
    <source>
        <dbReference type="Proteomes" id="UP001596298"/>
    </source>
</evidence>
<dbReference type="Pfam" id="PF00128">
    <property type="entry name" value="Alpha-amylase"/>
    <property type="match status" value="1"/>
</dbReference>
<dbReference type="EMBL" id="JBHSWH010000002">
    <property type="protein sequence ID" value="MFC6708172.1"/>
    <property type="molecule type" value="Genomic_DNA"/>
</dbReference>
<evidence type="ECO:0000256" key="2">
    <source>
        <dbReference type="ARBA" id="ARBA00009000"/>
    </source>
</evidence>
<dbReference type="Pfam" id="PF02922">
    <property type="entry name" value="CBM_48"/>
    <property type="match status" value="1"/>
</dbReference>
<dbReference type="SUPFAM" id="SSF81296">
    <property type="entry name" value="E set domains"/>
    <property type="match status" value="1"/>
</dbReference>
<dbReference type="InterPro" id="IPR017853">
    <property type="entry name" value="GH"/>
</dbReference>
<accession>A0ABW2AME1</accession>
<dbReference type="InterPro" id="IPR006048">
    <property type="entry name" value="A-amylase/branching_C"/>
</dbReference>
<keyword evidence="4" id="KW-0808">Transferase</keyword>
<evidence type="ECO:0000256" key="4">
    <source>
        <dbReference type="ARBA" id="ARBA00022679"/>
    </source>
</evidence>
<dbReference type="PIRSF" id="PIRSF000463">
    <property type="entry name" value="GlgB"/>
    <property type="match status" value="1"/>
</dbReference>
<dbReference type="InterPro" id="IPR037439">
    <property type="entry name" value="Branching_enzy"/>
</dbReference>
<dbReference type="InterPro" id="IPR014756">
    <property type="entry name" value="Ig_E-set"/>
</dbReference>
<keyword evidence="9" id="KW-1185">Reference proteome</keyword>
<reference evidence="7" key="1">
    <citation type="journal article" date="2014" name="Int. J. Syst. Evol. Microbiol.">
        <title>Complete genome of a new Firmicutes species belonging to the dominant human colonic microbiota ('Ruminococcus bicirculans') reveals two chromosomes and a selective capacity to utilize plant glucans.</title>
        <authorList>
            <consortium name="NISC Comparative Sequencing Program"/>
            <person name="Wegmann U."/>
            <person name="Louis P."/>
            <person name="Goesmann A."/>
            <person name="Henrissat B."/>
            <person name="Duncan S.H."/>
            <person name="Flint H.J."/>
        </authorList>
    </citation>
    <scope>NUCLEOTIDE SEQUENCE</scope>
    <source>
        <strain evidence="7">NBRC 107580</strain>
    </source>
</reference>
<dbReference type="EC" id="2.4.1.18" evidence="3"/>
<comment type="similarity">
    <text evidence="2">Belongs to the glycosyl hydrolase 13 family. GlgB subfamily.</text>
</comment>
<reference evidence="9" key="2">
    <citation type="journal article" date="2019" name="Int. J. Syst. Evol. Microbiol.">
        <title>The Global Catalogue of Microorganisms (GCM) 10K type strain sequencing project: providing services to taxonomists for standard genome sequencing and annotation.</title>
        <authorList>
            <consortium name="The Broad Institute Genomics Platform"/>
            <consortium name="The Broad Institute Genome Sequencing Center for Infectious Disease"/>
            <person name="Wu L."/>
            <person name="Ma J."/>
        </authorList>
    </citation>
    <scope>NUCLEOTIDE SEQUENCE [LARGE SCALE GENOMIC DNA]</scope>
    <source>
        <strain evidence="9">CCUG 58127</strain>
    </source>
</reference>
<evidence type="ECO:0000313" key="6">
    <source>
        <dbReference type="EMBL" id="MFC6703710.1"/>
    </source>
</evidence>
<sequence length="589" mass="64612">MTSDVDFRGLGAHPHDGGTRFGVWAPHAESVSVVGDFNDWNDATSPLTRDGDVWSADVADAAPGHEYKFAISSGGKMSQRIDPYARQCTNSVGNGIIYADSTFEWGDDSFRCPPMNELVIYETHVGSFVTDGQGVGRLGEVATKLDYLKSLGINAIQLMPLMEFAGDYSWGYNPAHVFAVESAYGGPDALKRLVKAAHEHGIAVIIDVVYNHFGPSDLDMWQFDGWSENDKGGIYFFEDWRSTTPWGDTRPDYGRHEVRQFIADNARMWLANYHADGLRWDMTPYIRSVDATVENIPEGRVMCREINDEIRRDFPDCVSIAEDLHGDPTVTSIAEGGAGFHSQWDNHFVHPIRDAIIPADDAARSMASVADAVTWSYGDAFDRVIYTESHDEVANGHARVPQEADPNDPTSARAQKASVLGAALTLTSPGIPMLFMGQEFLQDEWFRDNVPLDWSGLGEFHGIAVLHQDLIRLRRNADNTTRGLSGQHVAVLDADEAAKVIAYHRWMDGGPGDDVTVVVNLSGATHENVGVQFPSAGRWKLVLNTDATVYSSSFTGTWVGDADAQDHGGAAIAQVTLPPYTALIFARTE</sequence>
<dbReference type="Gene3D" id="2.60.40.1180">
    <property type="entry name" value="Golgi alpha-mannosidase II"/>
    <property type="match status" value="1"/>
</dbReference>
<reference evidence="7" key="3">
    <citation type="submission" date="2024-09" db="EMBL/GenBank/DDBJ databases">
        <authorList>
            <person name="Sun Q."/>
            <person name="Mori K."/>
        </authorList>
    </citation>
    <scope>NUCLEOTIDE SEQUENCE</scope>
    <source>
        <strain evidence="7">NBRC 107580</strain>
    </source>
</reference>
<dbReference type="CDD" id="cd11325">
    <property type="entry name" value="AmyAc_GTHase"/>
    <property type="match status" value="1"/>
</dbReference>
<dbReference type="Gene3D" id="3.20.20.80">
    <property type="entry name" value="Glycosidases"/>
    <property type="match status" value="1"/>
</dbReference>
<dbReference type="EMBL" id="JBHSWH010000001">
    <property type="protein sequence ID" value="MFC6708114.1"/>
    <property type="molecule type" value="Genomic_DNA"/>
</dbReference>
<dbReference type="RefSeq" id="WP_382397298.1">
    <property type="nucleotide sequence ID" value="NZ_JBHSWH010000001.1"/>
</dbReference>
<dbReference type="SUPFAM" id="SSF51011">
    <property type="entry name" value="Glycosyl hydrolase domain"/>
    <property type="match status" value="1"/>
</dbReference>
<keyword evidence="7" id="KW-0378">Hydrolase</keyword>
<evidence type="ECO:0000313" key="8">
    <source>
        <dbReference type="EMBL" id="MFC6708172.1"/>
    </source>
</evidence>
<dbReference type="InterPro" id="IPR013780">
    <property type="entry name" value="Glyco_hydro_b"/>
</dbReference>
<dbReference type="Pfam" id="PF02806">
    <property type="entry name" value="Alpha-amylase_C"/>
    <property type="match status" value="1"/>
</dbReference>
<name>A0ABW2AME1_9MICO</name>
<evidence type="ECO:0000256" key="3">
    <source>
        <dbReference type="ARBA" id="ARBA00012541"/>
    </source>
</evidence>
<evidence type="ECO:0000256" key="1">
    <source>
        <dbReference type="ARBA" id="ARBA00000826"/>
    </source>
</evidence>
<dbReference type="InterPro" id="IPR013783">
    <property type="entry name" value="Ig-like_fold"/>
</dbReference>
<dbReference type="SMART" id="SM00642">
    <property type="entry name" value="Aamy"/>
    <property type="match status" value="1"/>
</dbReference>
<dbReference type="GO" id="GO:0016787">
    <property type="term" value="F:hydrolase activity"/>
    <property type="evidence" value="ECO:0007669"/>
    <property type="project" value="UniProtKB-KW"/>
</dbReference>
<organism evidence="7 9">
    <name type="scientific">Flexivirga alba</name>
    <dbReference type="NCBI Taxonomy" id="702742"/>
    <lineage>
        <taxon>Bacteria</taxon>
        <taxon>Bacillati</taxon>
        <taxon>Actinomycetota</taxon>
        <taxon>Actinomycetes</taxon>
        <taxon>Micrococcales</taxon>
        <taxon>Dermacoccaceae</taxon>
        <taxon>Flexivirga</taxon>
    </lineage>
</organism>
<dbReference type="SUPFAM" id="SSF51445">
    <property type="entry name" value="(Trans)glycosidases"/>
    <property type="match status" value="1"/>
</dbReference>
<evidence type="ECO:0000313" key="7">
    <source>
        <dbReference type="EMBL" id="MFC6708114.1"/>
    </source>
</evidence>
<dbReference type="PANTHER" id="PTHR43651">
    <property type="entry name" value="1,4-ALPHA-GLUCAN-BRANCHING ENZYME"/>
    <property type="match status" value="1"/>
</dbReference>
<dbReference type="PANTHER" id="PTHR43651:SF11">
    <property type="entry name" value="MALTO-OLIGOSYLTREHALOSE TREHALOHYDROLASE"/>
    <property type="match status" value="1"/>
</dbReference>
<protein>
    <recommendedName>
        <fullName evidence="3">1,4-alpha-glucan branching enzyme</fullName>
        <ecNumber evidence="3">2.4.1.18</ecNumber>
    </recommendedName>
</protein>
<dbReference type="Gene3D" id="2.60.40.10">
    <property type="entry name" value="Immunoglobulins"/>
    <property type="match status" value="1"/>
</dbReference>
<evidence type="ECO:0000259" key="5">
    <source>
        <dbReference type="SMART" id="SM00642"/>
    </source>
</evidence>
<feature type="domain" description="Glycosyl hydrolase family 13 catalytic" evidence="5">
    <location>
        <begin position="122"/>
        <end position="474"/>
    </location>
</feature>
<dbReference type="EMBL" id="JBHSWH010000001">
    <property type="protein sequence ID" value="MFC6703710.1"/>
    <property type="molecule type" value="Genomic_DNA"/>
</dbReference>
<gene>
    <name evidence="6" type="ORF">ACFQDH_00025</name>
    <name evidence="7" type="ORF">ACFQDH_23450</name>
    <name evidence="8" type="ORF">ACFQDH_23800</name>
</gene>
<dbReference type="InterPro" id="IPR044143">
    <property type="entry name" value="GlgB_N_E_set_prok"/>
</dbReference>
<dbReference type="InterPro" id="IPR004193">
    <property type="entry name" value="Glyco_hydro_13_N"/>
</dbReference>
<proteinExistence type="inferred from homology"/>